<proteinExistence type="predicted"/>
<protein>
    <submittedName>
        <fullName evidence="1">Uncharacterized protein</fullName>
    </submittedName>
</protein>
<dbReference type="AlphaFoldDB" id="A0A061QW92"/>
<reference evidence="1" key="1">
    <citation type="submission" date="2014-05" db="EMBL/GenBank/DDBJ databases">
        <title>The transcriptome of the halophilic microalga Tetraselmis sp. GSL018 isolated from the Great Salt Lake, Utah.</title>
        <authorList>
            <person name="Jinkerson R.E."/>
            <person name="D'Adamo S."/>
            <person name="Posewitz M.C."/>
        </authorList>
    </citation>
    <scope>NUCLEOTIDE SEQUENCE</scope>
    <source>
        <strain evidence="1">GSL018</strain>
    </source>
</reference>
<evidence type="ECO:0000313" key="1">
    <source>
        <dbReference type="EMBL" id="JAC62705.1"/>
    </source>
</evidence>
<accession>A0A061QW92</accession>
<sequence length="37" mass="4213">KVDSEFNEEVWPPPPFSTKQYSEPVTTVCFLLSSHVS</sequence>
<dbReference type="EMBL" id="GBEZ01024264">
    <property type="protein sequence ID" value="JAC62705.1"/>
    <property type="molecule type" value="Transcribed_RNA"/>
</dbReference>
<organism evidence="1">
    <name type="scientific">Tetraselmis sp. GSL018</name>
    <dbReference type="NCBI Taxonomy" id="582737"/>
    <lineage>
        <taxon>Eukaryota</taxon>
        <taxon>Viridiplantae</taxon>
        <taxon>Chlorophyta</taxon>
        <taxon>core chlorophytes</taxon>
        <taxon>Chlorodendrophyceae</taxon>
        <taxon>Chlorodendrales</taxon>
        <taxon>Chlorodendraceae</taxon>
        <taxon>Tetraselmis</taxon>
    </lineage>
</organism>
<gene>
    <name evidence="1" type="ORF">TSPGSL018_22548</name>
</gene>
<feature type="non-terminal residue" evidence="1">
    <location>
        <position position="1"/>
    </location>
</feature>
<name>A0A061QW92_9CHLO</name>